<evidence type="ECO:0000256" key="5">
    <source>
        <dbReference type="SAM" id="MobiDB-lite"/>
    </source>
</evidence>
<proteinExistence type="inferred from homology"/>
<comment type="similarity">
    <text evidence="1">Belongs to the peptidase C15 family.</text>
</comment>
<evidence type="ECO:0000256" key="3">
    <source>
        <dbReference type="ARBA" id="ARBA00022801"/>
    </source>
</evidence>
<evidence type="ECO:0000256" key="4">
    <source>
        <dbReference type="ARBA" id="ARBA00022807"/>
    </source>
</evidence>
<feature type="region of interest" description="Disordered" evidence="5">
    <location>
        <begin position="31"/>
        <end position="80"/>
    </location>
</feature>
<feature type="compositionally biased region" description="Basic and acidic residues" evidence="5">
    <location>
        <begin position="273"/>
        <end position="283"/>
    </location>
</feature>
<feature type="compositionally biased region" description="Acidic residues" evidence="5">
    <location>
        <begin position="57"/>
        <end position="68"/>
    </location>
</feature>
<evidence type="ECO:0000256" key="2">
    <source>
        <dbReference type="ARBA" id="ARBA00022670"/>
    </source>
</evidence>
<dbReference type="AlphaFoldDB" id="A0A166RMY1"/>
<accession>A0A166RMY1</accession>
<evidence type="ECO:0000313" key="7">
    <source>
        <dbReference type="Proteomes" id="UP000078544"/>
    </source>
</evidence>
<feature type="compositionally biased region" description="Acidic residues" evidence="5">
    <location>
        <begin position="163"/>
        <end position="173"/>
    </location>
</feature>
<keyword evidence="4" id="KW-0788">Thiol protease</keyword>
<gene>
    <name evidence="6" type="ORF">AAL_00290</name>
</gene>
<dbReference type="InterPro" id="IPR016125">
    <property type="entry name" value="Peptidase_C15-like"/>
</dbReference>
<keyword evidence="7" id="KW-1185">Reference proteome</keyword>
<dbReference type="GO" id="GO:0008234">
    <property type="term" value="F:cysteine-type peptidase activity"/>
    <property type="evidence" value="ECO:0007669"/>
    <property type="project" value="UniProtKB-KW"/>
</dbReference>
<organism evidence="6 7">
    <name type="scientific">Moelleriella libera RCEF 2490</name>
    <dbReference type="NCBI Taxonomy" id="1081109"/>
    <lineage>
        <taxon>Eukaryota</taxon>
        <taxon>Fungi</taxon>
        <taxon>Dikarya</taxon>
        <taxon>Ascomycota</taxon>
        <taxon>Pezizomycotina</taxon>
        <taxon>Sordariomycetes</taxon>
        <taxon>Hypocreomycetidae</taxon>
        <taxon>Hypocreales</taxon>
        <taxon>Clavicipitaceae</taxon>
        <taxon>Moelleriella</taxon>
    </lineage>
</organism>
<keyword evidence="2" id="KW-0645">Protease</keyword>
<dbReference type="EMBL" id="AZGY01000001">
    <property type="protein sequence ID" value="OAA32825.1"/>
    <property type="molecule type" value="Genomic_DNA"/>
</dbReference>
<feature type="region of interest" description="Disordered" evidence="5">
    <location>
        <begin position="268"/>
        <end position="301"/>
    </location>
</feature>
<comment type="caution">
    <text evidence="6">The sequence shown here is derived from an EMBL/GenBank/DDBJ whole genome shotgun (WGS) entry which is preliminary data.</text>
</comment>
<protein>
    <submittedName>
        <fullName evidence="6">Peptidase C15, pyroglutamyl peptidase I-like protein</fullName>
    </submittedName>
</protein>
<dbReference type="GO" id="GO:0006508">
    <property type="term" value="P:proteolysis"/>
    <property type="evidence" value="ECO:0007669"/>
    <property type="project" value="UniProtKB-KW"/>
</dbReference>
<name>A0A166RMY1_9HYPO</name>
<dbReference type="PANTHER" id="PTHR23402">
    <property type="entry name" value="PROTEASE FAMILY C15 PYROGLUTAMYL-PEPTIDASE I-RELATED"/>
    <property type="match status" value="1"/>
</dbReference>
<keyword evidence="3" id="KW-0378">Hydrolase</keyword>
<dbReference type="Gene3D" id="3.40.630.20">
    <property type="entry name" value="Peptidase C15, pyroglutamyl peptidase I-like"/>
    <property type="match status" value="1"/>
</dbReference>
<dbReference type="InterPro" id="IPR036440">
    <property type="entry name" value="Peptidase_C15-like_sf"/>
</dbReference>
<dbReference type="STRING" id="1081109.A0A166RMY1"/>
<feature type="compositionally biased region" description="Low complexity" evidence="5">
    <location>
        <begin position="31"/>
        <end position="50"/>
    </location>
</feature>
<evidence type="ECO:0000313" key="6">
    <source>
        <dbReference type="EMBL" id="OAA32825.1"/>
    </source>
</evidence>
<dbReference type="OrthoDB" id="407146at2759"/>
<feature type="region of interest" description="Disordered" evidence="5">
    <location>
        <begin position="151"/>
        <end position="183"/>
    </location>
</feature>
<evidence type="ECO:0000256" key="1">
    <source>
        <dbReference type="ARBA" id="ARBA00006641"/>
    </source>
</evidence>
<reference evidence="6 7" key="1">
    <citation type="journal article" date="2016" name="Genome Biol. Evol.">
        <title>Divergent and convergent evolution of fungal pathogenicity.</title>
        <authorList>
            <person name="Shang Y."/>
            <person name="Xiao G."/>
            <person name="Zheng P."/>
            <person name="Cen K."/>
            <person name="Zhan S."/>
            <person name="Wang C."/>
        </authorList>
    </citation>
    <scope>NUCLEOTIDE SEQUENCE [LARGE SCALE GENOMIC DNA]</scope>
    <source>
        <strain evidence="6 7">RCEF 2490</strain>
    </source>
</reference>
<dbReference type="Pfam" id="PF01470">
    <property type="entry name" value="Peptidase_C15"/>
    <property type="match status" value="1"/>
</dbReference>
<dbReference type="SUPFAM" id="SSF53182">
    <property type="entry name" value="Pyrrolidone carboxyl peptidase (pyroglutamate aminopeptidase)"/>
    <property type="match status" value="1"/>
</dbReference>
<dbReference type="Proteomes" id="UP000078544">
    <property type="component" value="Unassembled WGS sequence"/>
</dbReference>
<sequence>MGSQVDDTRELVVLPFRSQWPVNPSWEIAKSLPSHLPAPSASSASSSASPDKQEQNENGDDNDNDGDDFVNGRRGRSTTTAKTEVNSVVLPPVRILVHPEPLRVCYKYVHDVVPSFYDGYDNGREVDIVLHMGMSGPRPFYQLERRAHGRGYKIPDVDGQTPDYDDDDDEGGGGEDGSLPDTLVSGLDIEDVHRRWTALCSKDMDLRISDNAGRFLCDWIYWCSLAHLVKAHRPRKVCFFHVPASASESALAQGRELALNLIRAIAESETEASAERAGKRDGGDAEAEAGRPPGVAFKNGQ</sequence>
<dbReference type="PANTHER" id="PTHR23402:SF1">
    <property type="entry name" value="PYROGLUTAMYL-PEPTIDASE I"/>
    <property type="match status" value="1"/>
</dbReference>